<proteinExistence type="predicted"/>
<accession>A0A8S5SCU5</accession>
<dbReference type="EMBL" id="BK032571">
    <property type="protein sequence ID" value="DAF48651.1"/>
    <property type="molecule type" value="Genomic_DNA"/>
</dbReference>
<evidence type="ECO:0008006" key="2">
    <source>
        <dbReference type="Google" id="ProtNLM"/>
    </source>
</evidence>
<evidence type="ECO:0000313" key="1">
    <source>
        <dbReference type="EMBL" id="DAF48651.1"/>
    </source>
</evidence>
<organism evidence="1">
    <name type="scientific">Siphoviridae sp. ctzWr28</name>
    <dbReference type="NCBI Taxonomy" id="2827980"/>
    <lineage>
        <taxon>Viruses</taxon>
        <taxon>Duplodnaviria</taxon>
        <taxon>Heunggongvirae</taxon>
        <taxon>Uroviricota</taxon>
        <taxon>Caudoviricetes</taxon>
    </lineage>
</organism>
<reference evidence="1" key="1">
    <citation type="journal article" date="2021" name="Proc. Natl. Acad. Sci. U.S.A.">
        <title>A Catalog of Tens of Thousands of Viruses from Human Metagenomes Reveals Hidden Associations with Chronic Diseases.</title>
        <authorList>
            <person name="Tisza M.J."/>
            <person name="Buck C.B."/>
        </authorList>
    </citation>
    <scope>NUCLEOTIDE SEQUENCE</scope>
    <source>
        <strain evidence="1">CtzWr28</strain>
    </source>
</reference>
<sequence>MAHKTFIPKRFFSKCKITNKASKWIDSELVEVDESKEFEGAVLNLGRQDIKMLTDQGIQITLDSKKIYCYIDIETKQIIEFEGNSYIVTTARNYMKHDQLRVYYIERVQE</sequence>
<protein>
    <recommendedName>
        <fullName evidence="2">Phage protein</fullName>
    </recommendedName>
</protein>
<name>A0A8S5SCU5_9CAUD</name>